<dbReference type="AlphaFoldDB" id="A0A6I4SSM5"/>
<keyword evidence="3" id="KW-1185">Reference proteome</keyword>
<dbReference type="EMBL" id="WTYM01000031">
    <property type="protein sequence ID" value="MXO58991.1"/>
    <property type="molecule type" value="Genomic_DNA"/>
</dbReference>
<keyword evidence="1" id="KW-0812">Transmembrane</keyword>
<feature type="transmembrane region" description="Helical" evidence="1">
    <location>
        <begin position="12"/>
        <end position="34"/>
    </location>
</feature>
<sequence>MRLRRAWFQVHKWIGLLLAIVIIPLCLTGSALVWDEWVNDALNPQRSSAAVPQQNAEFYAAAARQALESGETLLSLSWPEGAGAVMATAAQPGPQRGRPVRTQLWLDPVDGRVLDKANSGEGAVRVMHVIHGSLMIPEVGRKVVGWIGVAMLISSLTGLWLWWPFKGGFTRGLRWKRMPTTSGNLHHQGGFWITIPLAILSFTGAWISFPAFFGALSGDPGGPPRGPRGFGAAPIEQVMMSPDAVIAAAKPLGEGPLLSLSWPTEPDAAWSLRYEGLDAPVTVSDASGEATPPPPAEPESTARLMRRIHDGNGMPVWWQVLVFLGGLIPAGLAVTGVMMWLRGRRVKGSVRAAFSAQNAG</sequence>
<reference evidence="2 3" key="1">
    <citation type="submission" date="2019-12" db="EMBL/GenBank/DDBJ databases">
        <title>Genomic-based taxomic classification of the family Erythrobacteraceae.</title>
        <authorList>
            <person name="Xu L."/>
        </authorList>
    </citation>
    <scope>NUCLEOTIDE SEQUENCE [LARGE SCALE GENOMIC DNA]</scope>
    <source>
        <strain evidence="2 3">MCCC 1K01500</strain>
    </source>
</reference>
<dbReference type="PANTHER" id="PTHR34219:SF3">
    <property type="entry name" value="BLL7967 PROTEIN"/>
    <property type="match status" value="1"/>
</dbReference>
<accession>A0A6I4SSM5</accession>
<dbReference type="Proteomes" id="UP000433652">
    <property type="component" value="Unassembled WGS sequence"/>
</dbReference>
<feature type="transmembrane region" description="Helical" evidence="1">
    <location>
        <begin position="316"/>
        <end position="341"/>
    </location>
</feature>
<feature type="transmembrane region" description="Helical" evidence="1">
    <location>
        <begin position="185"/>
        <end position="209"/>
    </location>
</feature>
<name>A0A6I4SSM5_9SPHN</name>
<keyword evidence="1" id="KW-1133">Transmembrane helix</keyword>
<evidence type="ECO:0000313" key="3">
    <source>
        <dbReference type="Proteomes" id="UP000433652"/>
    </source>
</evidence>
<feature type="transmembrane region" description="Helical" evidence="1">
    <location>
        <begin position="143"/>
        <end position="165"/>
    </location>
</feature>
<dbReference type="PANTHER" id="PTHR34219">
    <property type="entry name" value="IRON-REGULATED INNER MEMBRANE PROTEIN-RELATED"/>
    <property type="match status" value="1"/>
</dbReference>
<gene>
    <name evidence="2" type="ORF">GRI89_05500</name>
</gene>
<dbReference type="Pfam" id="PF03929">
    <property type="entry name" value="PepSY_TM"/>
    <property type="match status" value="1"/>
</dbReference>
<keyword evidence="1" id="KW-0472">Membrane</keyword>
<protein>
    <submittedName>
        <fullName evidence="2">PepSY domain-containing protein</fullName>
    </submittedName>
</protein>
<dbReference type="InterPro" id="IPR005625">
    <property type="entry name" value="PepSY-ass_TM"/>
</dbReference>
<evidence type="ECO:0000313" key="2">
    <source>
        <dbReference type="EMBL" id="MXO58991.1"/>
    </source>
</evidence>
<organism evidence="2 3">
    <name type="scientific">Croceibacterium salegens</name>
    <dbReference type="NCBI Taxonomy" id="1737568"/>
    <lineage>
        <taxon>Bacteria</taxon>
        <taxon>Pseudomonadati</taxon>
        <taxon>Pseudomonadota</taxon>
        <taxon>Alphaproteobacteria</taxon>
        <taxon>Sphingomonadales</taxon>
        <taxon>Erythrobacteraceae</taxon>
        <taxon>Croceibacterium</taxon>
    </lineage>
</organism>
<proteinExistence type="predicted"/>
<evidence type="ECO:0000256" key="1">
    <source>
        <dbReference type="SAM" id="Phobius"/>
    </source>
</evidence>
<comment type="caution">
    <text evidence="2">The sequence shown here is derived from an EMBL/GenBank/DDBJ whole genome shotgun (WGS) entry which is preliminary data.</text>
</comment>